<sequence length="132" mass="15121">MVSIVIPTYKRHISLQKLLLCLEKGGSSLASTEILVVDQKPESPFKLDHLPSAIRENTRYFLIEDFTSSPRARNFGIRKSKGDIIIFCDDDILPTPGFVERFYRYYTNKNVSGVYGRILVEKRGHLVNLSTR</sequence>
<dbReference type="Gene3D" id="3.90.550.10">
    <property type="entry name" value="Spore Coat Polysaccharide Biosynthesis Protein SpsA, Chain A"/>
    <property type="match status" value="1"/>
</dbReference>
<organism evidence="2 3">
    <name type="scientific">bacterium (Candidatus Ratteibacteria) CG23_combo_of_CG06-09_8_20_14_all_48_7</name>
    <dbReference type="NCBI Taxonomy" id="2014292"/>
    <lineage>
        <taxon>Bacteria</taxon>
        <taxon>Candidatus Ratteibacteria</taxon>
    </lineage>
</organism>
<dbReference type="InterPro" id="IPR001173">
    <property type="entry name" value="Glyco_trans_2-like"/>
</dbReference>
<dbReference type="PANTHER" id="PTHR43685:SF3">
    <property type="entry name" value="SLR2126 PROTEIN"/>
    <property type="match status" value="1"/>
</dbReference>
<accession>A0A2G9YAV3</accession>
<evidence type="ECO:0000313" key="3">
    <source>
        <dbReference type="Proteomes" id="UP000230392"/>
    </source>
</evidence>
<dbReference type="InterPro" id="IPR029044">
    <property type="entry name" value="Nucleotide-diphossugar_trans"/>
</dbReference>
<feature type="non-terminal residue" evidence="2">
    <location>
        <position position="132"/>
    </location>
</feature>
<reference evidence="2 3" key="1">
    <citation type="submission" date="2017-09" db="EMBL/GenBank/DDBJ databases">
        <title>Depth-based differentiation of microbial function through sediment-hosted aquifers and enrichment of novel symbionts in the deep terrestrial subsurface.</title>
        <authorList>
            <person name="Probst A.J."/>
            <person name="Ladd B."/>
            <person name="Jarett J.K."/>
            <person name="Geller-Mcgrath D.E."/>
            <person name="Sieber C.M."/>
            <person name="Emerson J.B."/>
            <person name="Anantharaman K."/>
            <person name="Thomas B.C."/>
            <person name="Malmstrom R."/>
            <person name="Stieglmeier M."/>
            <person name="Klingl A."/>
            <person name="Woyke T."/>
            <person name="Ryan C.M."/>
            <person name="Banfield J.F."/>
        </authorList>
    </citation>
    <scope>NUCLEOTIDE SEQUENCE [LARGE SCALE GENOMIC DNA]</scope>
    <source>
        <strain evidence="2">CG23_combo_of_CG06-09_8_20_14_all_48_7</strain>
    </source>
</reference>
<dbReference type="AlphaFoldDB" id="A0A2G9YAV3"/>
<dbReference type="InterPro" id="IPR050834">
    <property type="entry name" value="Glycosyltransf_2"/>
</dbReference>
<feature type="domain" description="Glycosyltransferase 2-like" evidence="1">
    <location>
        <begin position="3"/>
        <end position="121"/>
    </location>
</feature>
<proteinExistence type="predicted"/>
<dbReference type="Pfam" id="PF00535">
    <property type="entry name" value="Glycos_transf_2"/>
    <property type="match status" value="1"/>
</dbReference>
<comment type="caution">
    <text evidence="2">The sequence shown here is derived from an EMBL/GenBank/DDBJ whole genome shotgun (WGS) entry which is preliminary data.</text>
</comment>
<evidence type="ECO:0000313" key="2">
    <source>
        <dbReference type="EMBL" id="PIP16340.1"/>
    </source>
</evidence>
<dbReference type="PANTHER" id="PTHR43685">
    <property type="entry name" value="GLYCOSYLTRANSFERASE"/>
    <property type="match status" value="1"/>
</dbReference>
<dbReference type="Proteomes" id="UP000230392">
    <property type="component" value="Unassembled WGS sequence"/>
</dbReference>
<name>A0A2G9YAV3_9BACT</name>
<dbReference type="EMBL" id="PCRF01000138">
    <property type="protein sequence ID" value="PIP16340.1"/>
    <property type="molecule type" value="Genomic_DNA"/>
</dbReference>
<dbReference type="SUPFAM" id="SSF53448">
    <property type="entry name" value="Nucleotide-diphospho-sugar transferases"/>
    <property type="match status" value="1"/>
</dbReference>
<gene>
    <name evidence="2" type="ORF">COX46_02860</name>
</gene>
<evidence type="ECO:0000259" key="1">
    <source>
        <dbReference type="Pfam" id="PF00535"/>
    </source>
</evidence>
<protein>
    <recommendedName>
        <fullName evidence="1">Glycosyltransferase 2-like domain-containing protein</fullName>
    </recommendedName>
</protein>